<protein>
    <submittedName>
        <fullName evidence="1">Uncharacterized protein</fullName>
    </submittedName>
</protein>
<keyword evidence="2" id="KW-1185">Reference proteome</keyword>
<evidence type="ECO:0000313" key="2">
    <source>
        <dbReference type="Proteomes" id="UP000324897"/>
    </source>
</evidence>
<evidence type="ECO:0000313" key="1">
    <source>
        <dbReference type="EMBL" id="TVU42199.1"/>
    </source>
</evidence>
<gene>
    <name evidence="1" type="ORF">EJB05_08592</name>
</gene>
<comment type="caution">
    <text evidence="1">The sequence shown here is derived from an EMBL/GenBank/DDBJ whole genome shotgun (WGS) entry which is preliminary data.</text>
</comment>
<dbReference type="EMBL" id="RWGY01000005">
    <property type="protein sequence ID" value="TVU42199.1"/>
    <property type="molecule type" value="Genomic_DNA"/>
</dbReference>
<name>A0A5J9W1A7_9POAL</name>
<accession>A0A5J9W1A7</accession>
<proteinExistence type="predicted"/>
<dbReference type="Proteomes" id="UP000324897">
    <property type="component" value="Unassembled WGS sequence"/>
</dbReference>
<dbReference type="Gramene" id="TVU42199">
    <property type="protein sequence ID" value="TVU42199"/>
    <property type="gene ID" value="EJB05_08592"/>
</dbReference>
<dbReference type="AlphaFoldDB" id="A0A5J9W1A7"/>
<sequence length="109" mass="12238">MRPVQEGYVWERASPSVHMYGSASLNFSSLSDFIFVGIYSELFYWYILMEACLLTSIEAGADGTFEKDVVKLCSQTYATATAGQIRSWPMNSQKMSIVRNSRGREVGSE</sequence>
<reference evidence="1 2" key="1">
    <citation type="journal article" date="2019" name="Sci. Rep.">
        <title>A high-quality genome of Eragrostis curvula grass provides insights into Poaceae evolution and supports new strategies to enhance forage quality.</title>
        <authorList>
            <person name="Carballo J."/>
            <person name="Santos B.A.C.M."/>
            <person name="Zappacosta D."/>
            <person name="Garbus I."/>
            <person name="Selva J.P."/>
            <person name="Gallo C.A."/>
            <person name="Diaz A."/>
            <person name="Albertini E."/>
            <person name="Caccamo M."/>
            <person name="Echenique V."/>
        </authorList>
    </citation>
    <scope>NUCLEOTIDE SEQUENCE [LARGE SCALE GENOMIC DNA]</scope>
    <source>
        <strain evidence="2">cv. Victoria</strain>
        <tissue evidence="1">Leaf</tissue>
    </source>
</reference>
<organism evidence="1 2">
    <name type="scientific">Eragrostis curvula</name>
    <name type="common">weeping love grass</name>
    <dbReference type="NCBI Taxonomy" id="38414"/>
    <lineage>
        <taxon>Eukaryota</taxon>
        <taxon>Viridiplantae</taxon>
        <taxon>Streptophyta</taxon>
        <taxon>Embryophyta</taxon>
        <taxon>Tracheophyta</taxon>
        <taxon>Spermatophyta</taxon>
        <taxon>Magnoliopsida</taxon>
        <taxon>Liliopsida</taxon>
        <taxon>Poales</taxon>
        <taxon>Poaceae</taxon>
        <taxon>PACMAD clade</taxon>
        <taxon>Chloridoideae</taxon>
        <taxon>Eragrostideae</taxon>
        <taxon>Eragrostidinae</taxon>
        <taxon>Eragrostis</taxon>
    </lineage>
</organism>